<feature type="domain" description="Pyridoxamine kinase/Phosphomethylpyrimidine kinase" evidence="1">
    <location>
        <begin position="16"/>
        <end position="253"/>
    </location>
</feature>
<gene>
    <name evidence="2" type="ORF">MNBD_GAMMA05-1014</name>
</gene>
<dbReference type="GO" id="GO:0008972">
    <property type="term" value="F:phosphomethylpyrimidine kinase activity"/>
    <property type="evidence" value="ECO:0007669"/>
    <property type="project" value="UniProtKB-EC"/>
</dbReference>
<dbReference type="Pfam" id="PF08543">
    <property type="entry name" value="Phos_pyr_kin"/>
    <property type="match status" value="1"/>
</dbReference>
<accession>A0A3B0WFF2</accession>
<dbReference type="CDD" id="cd01169">
    <property type="entry name" value="HMPP_kinase"/>
    <property type="match status" value="1"/>
</dbReference>
<evidence type="ECO:0000259" key="1">
    <source>
        <dbReference type="Pfam" id="PF08543"/>
    </source>
</evidence>
<dbReference type="GO" id="GO:0005829">
    <property type="term" value="C:cytosol"/>
    <property type="evidence" value="ECO:0007669"/>
    <property type="project" value="TreeGrafter"/>
</dbReference>
<reference evidence="2" key="1">
    <citation type="submission" date="2018-06" db="EMBL/GenBank/DDBJ databases">
        <authorList>
            <person name="Zhirakovskaya E."/>
        </authorList>
    </citation>
    <scope>NUCLEOTIDE SEQUENCE</scope>
</reference>
<dbReference type="InterPro" id="IPR029056">
    <property type="entry name" value="Ribokinase-like"/>
</dbReference>
<dbReference type="GO" id="GO:0008902">
    <property type="term" value="F:hydroxymethylpyrimidine kinase activity"/>
    <property type="evidence" value="ECO:0007669"/>
    <property type="project" value="TreeGrafter"/>
</dbReference>
<proteinExistence type="predicted"/>
<dbReference type="InterPro" id="IPR004399">
    <property type="entry name" value="HMP/HMP-P_kinase_dom"/>
</dbReference>
<dbReference type="InterPro" id="IPR013749">
    <property type="entry name" value="PM/HMP-P_kinase-1"/>
</dbReference>
<keyword evidence="2" id="KW-0808">Transferase</keyword>
<organism evidence="2">
    <name type="scientific">hydrothermal vent metagenome</name>
    <dbReference type="NCBI Taxonomy" id="652676"/>
    <lineage>
        <taxon>unclassified sequences</taxon>
        <taxon>metagenomes</taxon>
        <taxon>ecological metagenomes</taxon>
    </lineage>
</organism>
<dbReference type="GO" id="GO:0009228">
    <property type="term" value="P:thiamine biosynthetic process"/>
    <property type="evidence" value="ECO:0007669"/>
    <property type="project" value="InterPro"/>
</dbReference>
<dbReference type="EC" id="2.7.4.7" evidence="2"/>
<evidence type="ECO:0000313" key="2">
    <source>
        <dbReference type="EMBL" id="VAW51160.1"/>
    </source>
</evidence>
<dbReference type="PANTHER" id="PTHR20858:SF17">
    <property type="entry name" value="HYDROXYMETHYLPYRIMIDINE_PHOSPHOMETHYLPYRIMIDINE KINASE THI20-RELATED"/>
    <property type="match status" value="1"/>
</dbReference>
<keyword evidence="2" id="KW-0418">Kinase</keyword>
<dbReference type="PANTHER" id="PTHR20858">
    <property type="entry name" value="PHOSPHOMETHYLPYRIMIDINE KINASE"/>
    <property type="match status" value="1"/>
</dbReference>
<protein>
    <submittedName>
        <fullName evidence="2">Hydroxymethylpyrimidine phosphate kinase ThiD</fullName>
        <ecNumber evidence="2">2.7.4.7</ecNumber>
    </submittedName>
</protein>
<name>A0A3B0WFF2_9ZZZZ</name>
<dbReference type="AlphaFoldDB" id="A0A3B0WFF2"/>
<dbReference type="Gene3D" id="3.40.1190.20">
    <property type="match status" value="1"/>
</dbReference>
<dbReference type="SUPFAM" id="SSF53613">
    <property type="entry name" value="Ribokinase-like"/>
    <property type="match status" value="1"/>
</dbReference>
<sequence length="263" mass="28032">MTTINPPVVLCFSGADPTGGAGIQADIETLSSHGCIAASIITAATVQDTVDVISFAPMPSDLVIEQARAILEDMPIAAIKIGVVGSAEIAMAIHSIITDYPNIPVIYDPVFSTETDGALSTEDLVDTVRTLLLPVTKLLTPNIHEVHALAPGSDTPTAAAMGLLETEVEYILLTGTHGKTPDVVHTLFSNNRELETFHNERLPHKYHGSGCTLASSVAAQIALGQDVLGAVRKGLDYTHKTLVNANRIGMGQYHPNRFFWDQK</sequence>
<dbReference type="EMBL" id="UOFE01000013">
    <property type="protein sequence ID" value="VAW51160.1"/>
    <property type="molecule type" value="Genomic_DNA"/>
</dbReference>